<organism evidence="5 6">
    <name type="scientific">Gordonia hydrophobica</name>
    <dbReference type="NCBI Taxonomy" id="40516"/>
    <lineage>
        <taxon>Bacteria</taxon>
        <taxon>Bacillati</taxon>
        <taxon>Actinomycetota</taxon>
        <taxon>Actinomycetes</taxon>
        <taxon>Mycobacteriales</taxon>
        <taxon>Gordoniaceae</taxon>
        <taxon>Gordonia</taxon>
    </lineage>
</organism>
<feature type="compositionally biased region" description="Low complexity" evidence="2">
    <location>
        <begin position="19"/>
        <end position="40"/>
    </location>
</feature>
<feature type="region of interest" description="Disordered" evidence="2">
    <location>
        <begin position="1"/>
        <end position="73"/>
    </location>
</feature>
<feature type="transmembrane region" description="Helical" evidence="3">
    <location>
        <begin position="129"/>
        <end position="149"/>
    </location>
</feature>
<evidence type="ECO:0000256" key="1">
    <source>
        <dbReference type="ARBA" id="ARBA00022729"/>
    </source>
</evidence>
<name>A0ABZ2TZ41_9ACTN</name>
<reference evidence="5 6" key="1">
    <citation type="journal article" date="2023" name="Virus Evol.">
        <title>Computational host range prediction-The good, the bad, and the ugly.</title>
        <authorList>
            <person name="Howell A.A."/>
            <person name="Versoza C.J."/>
            <person name="Pfeifer S.P."/>
        </authorList>
    </citation>
    <scope>NUCLEOTIDE SEQUENCE [LARGE SCALE GENOMIC DNA]</scope>
    <source>
        <strain evidence="5 6">1610/1b</strain>
    </source>
</reference>
<feature type="compositionally biased region" description="Pro residues" evidence="2">
    <location>
        <begin position="41"/>
        <end position="58"/>
    </location>
</feature>
<dbReference type="Gene3D" id="2.60.40.1240">
    <property type="match status" value="1"/>
</dbReference>
<evidence type="ECO:0000313" key="5">
    <source>
        <dbReference type="EMBL" id="WYY06580.1"/>
    </source>
</evidence>
<evidence type="ECO:0000256" key="2">
    <source>
        <dbReference type="SAM" id="MobiDB-lite"/>
    </source>
</evidence>
<keyword evidence="1" id="KW-0732">Signal</keyword>
<keyword evidence="3" id="KW-0472">Membrane</keyword>
<feature type="transmembrane region" description="Helical" evidence="3">
    <location>
        <begin position="98"/>
        <end position="117"/>
    </location>
</feature>
<keyword evidence="3" id="KW-0812">Transmembrane</keyword>
<dbReference type="InterPro" id="IPR029050">
    <property type="entry name" value="Immunoprotect_excell_Ig-like"/>
</dbReference>
<evidence type="ECO:0000259" key="4">
    <source>
        <dbReference type="Pfam" id="PF11611"/>
    </source>
</evidence>
<feature type="compositionally biased region" description="Polar residues" evidence="2">
    <location>
        <begin position="60"/>
        <end position="73"/>
    </location>
</feature>
<proteinExistence type="predicted"/>
<feature type="domain" description="DUF4352" evidence="4">
    <location>
        <begin position="185"/>
        <end position="296"/>
    </location>
</feature>
<keyword evidence="3" id="KW-1133">Transmembrane helix</keyword>
<dbReference type="SUPFAM" id="SSF81995">
    <property type="entry name" value="beta-sandwich domain of Sec23/24"/>
    <property type="match status" value="1"/>
</dbReference>
<feature type="region of interest" description="Disordered" evidence="2">
    <location>
        <begin position="163"/>
        <end position="183"/>
    </location>
</feature>
<evidence type="ECO:0000256" key="3">
    <source>
        <dbReference type="SAM" id="Phobius"/>
    </source>
</evidence>
<protein>
    <submittedName>
        <fullName evidence="5">DUF4352 domain-containing protein</fullName>
    </submittedName>
</protein>
<dbReference type="EMBL" id="CP136137">
    <property type="protein sequence ID" value="WYY06580.1"/>
    <property type="molecule type" value="Genomic_DNA"/>
</dbReference>
<evidence type="ECO:0000313" key="6">
    <source>
        <dbReference type="Proteomes" id="UP001479933"/>
    </source>
</evidence>
<accession>A0ABZ2TZ41</accession>
<keyword evidence="6" id="KW-1185">Reference proteome</keyword>
<sequence>MSTEYPSAQPEPNLPPTAPDASQAPHHPAQQYQTQPYQAQPYPPQSYPPPHQGQPYPPNQFGQTPPSGPQPKSRNTVGLVALVLAVIGFIFGCIPGALIVGWILLPAAFILGVVGLFQSNKPKGTSIGAVIIAVIGTIVAAVVFLTVIVDAVDDAVTDLGGGDVTVSQDGQPASDDAGSRDNPVAIGSTLTTSTWKVVVNTFDRDATAEVLAANSFNDEPGADQEWAVVNLTVTYTGTESSSADSIGVAFVTDDGKTFTSYEPSAVDPEPTLDGELYNGGTTTGNVAILLPKDVTGLLRISMGTFGKDVFVTAP</sequence>
<dbReference type="Pfam" id="PF11611">
    <property type="entry name" value="DUF4352"/>
    <property type="match status" value="1"/>
</dbReference>
<dbReference type="InterPro" id="IPR029051">
    <property type="entry name" value="DUF4352"/>
</dbReference>
<feature type="transmembrane region" description="Helical" evidence="3">
    <location>
        <begin position="76"/>
        <end position="92"/>
    </location>
</feature>
<dbReference type="Proteomes" id="UP001479933">
    <property type="component" value="Chromosome"/>
</dbReference>
<dbReference type="RefSeq" id="WP_157085974.1">
    <property type="nucleotide sequence ID" value="NZ_CP136137.1"/>
</dbReference>
<gene>
    <name evidence="5" type="ORF">RVF87_16120</name>
</gene>